<comment type="caution">
    <text evidence="4">The sequence shown here is derived from an EMBL/GenBank/DDBJ whole genome shotgun (WGS) entry which is preliminary data.</text>
</comment>
<dbReference type="Gene3D" id="3.90.25.10">
    <property type="entry name" value="UDP-galactose 4-epimerase, domain 1"/>
    <property type="match status" value="1"/>
</dbReference>
<gene>
    <name evidence="4" type="ORF">PGQ11_001162</name>
</gene>
<dbReference type="PANTHER" id="PTHR42748:SF31">
    <property type="entry name" value="NMRA-LIKE DOMAIN-CONTAINING PROTEIN-RELATED"/>
    <property type="match status" value="1"/>
</dbReference>
<dbReference type="InterPro" id="IPR051164">
    <property type="entry name" value="NmrA-like_oxidored"/>
</dbReference>
<comment type="similarity">
    <text evidence="1">Belongs to the NmrA-type oxidoreductase family.</text>
</comment>
<dbReference type="EMBL" id="JAPCWZ010000001">
    <property type="protein sequence ID" value="KAK8879868.1"/>
    <property type="molecule type" value="Genomic_DNA"/>
</dbReference>
<sequence length="309" mass="34110">MPKLLVVFGSTGQQGGALIDHVLSTPSLSSEFTIRGTTRDASKATARALKDKGVEIVEADLNDGKTLAKAVAGAHTVFGMTNFWDEGSVEVEINQGKAIADASVAAGVTQLIWSSLPNVTRMSDGEHGLAHFDSKAAVEEYIRCLDIRSTFFMPAWFMQNHLSIMPLVKSNDGSYAFQQPWPPETRIPLIDIRDTGKFLAPVLANPNKYHGKCLTCATAFHTPIEMAETWSKVLGKTVKLQQTTEADSYAVPFTEEQRKVIKDASTLMTKYEYFGPTGNADLDWTLEQLTDKPKTWEEFVCDYKSSFLQ</sequence>
<evidence type="ECO:0000313" key="5">
    <source>
        <dbReference type="Proteomes" id="UP001390339"/>
    </source>
</evidence>
<evidence type="ECO:0000259" key="3">
    <source>
        <dbReference type="Pfam" id="PF05368"/>
    </source>
</evidence>
<dbReference type="PANTHER" id="PTHR42748">
    <property type="entry name" value="NITROGEN METABOLITE REPRESSION PROTEIN NMRA FAMILY MEMBER"/>
    <property type="match status" value="1"/>
</dbReference>
<dbReference type="InterPro" id="IPR008030">
    <property type="entry name" value="NmrA-like"/>
</dbReference>
<organism evidence="4 5">
    <name type="scientific">Apiospora arundinis</name>
    <dbReference type="NCBI Taxonomy" id="335852"/>
    <lineage>
        <taxon>Eukaryota</taxon>
        <taxon>Fungi</taxon>
        <taxon>Dikarya</taxon>
        <taxon>Ascomycota</taxon>
        <taxon>Pezizomycotina</taxon>
        <taxon>Sordariomycetes</taxon>
        <taxon>Xylariomycetidae</taxon>
        <taxon>Amphisphaeriales</taxon>
        <taxon>Apiosporaceae</taxon>
        <taxon>Apiospora</taxon>
    </lineage>
</organism>
<dbReference type="InterPro" id="IPR036291">
    <property type="entry name" value="NAD(P)-bd_dom_sf"/>
</dbReference>
<evidence type="ECO:0000256" key="1">
    <source>
        <dbReference type="ARBA" id="ARBA00006328"/>
    </source>
</evidence>
<reference evidence="4 5" key="1">
    <citation type="journal article" date="2024" name="IMA Fungus">
        <title>Apiospora arundinis, a panoply of carbohydrate-active enzymes and secondary metabolites.</title>
        <authorList>
            <person name="Sorensen T."/>
            <person name="Petersen C."/>
            <person name="Muurmann A.T."/>
            <person name="Christiansen J.V."/>
            <person name="Brundto M.L."/>
            <person name="Overgaard C.K."/>
            <person name="Boysen A.T."/>
            <person name="Wollenberg R.D."/>
            <person name="Larsen T.O."/>
            <person name="Sorensen J.L."/>
            <person name="Nielsen K.L."/>
            <person name="Sondergaard T.E."/>
        </authorList>
    </citation>
    <scope>NUCLEOTIDE SEQUENCE [LARGE SCALE GENOMIC DNA]</scope>
    <source>
        <strain evidence="4 5">AAU 773</strain>
    </source>
</reference>
<dbReference type="Gene3D" id="3.40.50.720">
    <property type="entry name" value="NAD(P)-binding Rossmann-like Domain"/>
    <property type="match status" value="1"/>
</dbReference>
<evidence type="ECO:0000256" key="2">
    <source>
        <dbReference type="ARBA" id="ARBA00022857"/>
    </source>
</evidence>
<proteinExistence type="inferred from homology"/>
<accession>A0ABR2JMJ6</accession>
<feature type="domain" description="NmrA-like" evidence="3">
    <location>
        <begin position="3"/>
        <end position="299"/>
    </location>
</feature>
<dbReference type="Proteomes" id="UP001390339">
    <property type="component" value="Unassembled WGS sequence"/>
</dbReference>
<dbReference type="SUPFAM" id="SSF51735">
    <property type="entry name" value="NAD(P)-binding Rossmann-fold domains"/>
    <property type="match status" value="1"/>
</dbReference>
<protein>
    <submittedName>
        <fullName evidence="4">NmrA-like family-domain-containing protein</fullName>
    </submittedName>
</protein>
<dbReference type="CDD" id="cd05251">
    <property type="entry name" value="NmrA_like_SDR_a"/>
    <property type="match status" value="1"/>
</dbReference>
<dbReference type="Pfam" id="PF05368">
    <property type="entry name" value="NmrA"/>
    <property type="match status" value="1"/>
</dbReference>
<keyword evidence="5" id="KW-1185">Reference proteome</keyword>
<name>A0ABR2JMJ6_9PEZI</name>
<evidence type="ECO:0000313" key="4">
    <source>
        <dbReference type="EMBL" id="KAK8879868.1"/>
    </source>
</evidence>
<keyword evidence="2" id="KW-0521">NADP</keyword>